<dbReference type="EMBL" id="PGEM01000029">
    <property type="protein sequence ID" value="PPJ64351.1"/>
    <property type="molecule type" value="Genomic_DNA"/>
</dbReference>
<name>A0A2S6CXD5_9CYAN</name>
<evidence type="ECO:0000313" key="1">
    <source>
        <dbReference type="EMBL" id="PPJ64351.1"/>
    </source>
</evidence>
<gene>
    <name evidence="1" type="ORF">CUN59_05100</name>
</gene>
<sequence>MKSTLYLKAKVLPGNKIEIETPDLIVGQTVEVVILIPNDTPDSVEKQSLSLEQRIAFLKLPMAERRRILESQTETMITHYQQDLEWKELMSGDIIDY</sequence>
<dbReference type="OrthoDB" id="573887at2"/>
<dbReference type="Proteomes" id="UP000239589">
    <property type="component" value="Unassembled WGS sequence"/>
</dbReference>
<accession>A0A2S6CXD5</accession>
<reference evidence="1 2" key="1">
    <citation type="submission" date="2018-02" db="EMBL/GenBank/DDBJ databases">
        <title>Discovery of a pederin family compound in a non-symbiotic bloom-forming cyanobacterium.</title>
        <authorList>
            <person name="Kust A."/>
            <person name="Mares J."/>
            <person name="Jokela J."/>
            <person name="Urajova P."/>
            <person name="Hajek J."/>
            <person name="Saurav K."/>
            <person name="Voracova K."/>
            <person name="Fewer D.P."/>
            <person name="Haapaniemi E."/>
            <person name="Permi P."/>
            <person name="Rehakova K."/>
            <person name="Sivonen K."/>
            <person name="Hrouzek P."/>
        </authorList>
    </citation>
    <scope>NUCLEOTIDE SEQUENCE [LARGE SCALE GENOMIC DNA]</scope>
    <source>
        <strain evidence="1 2">CHARLIE-1</strain>
    </source>
</reference>
<keyword evidence="2" id="KW-1185">Reference proteome</keyword>
<protein>
    <submittedName>
        <fullName evidence="1">Uncharacterized protein</fullName>
    </submittedName>
</protein>
<dbReference type="RefSeq" id="WP_104386820.1">
    <property type="nucleotide sequence ID" value="NZ_PGEM01000029.1"/>
</dbReference>
<proteinExistence type="predicted"/>
<organism evidence="1 2">
    <name type="scientific">Cuspidothrix issatschenkoi CHARLIE-1</name>
    <dbReference type="NCBI Taxonomy" id="2052836"/>
    <lineage>
        <taxon>Bacteria</taxon>
        <taxon>Bacillati</taxon>
        <taxon>Cyanobacteriota</taxon>
        <taxon>Cyanophyceae</taxon>
        <taxon>Nostocales</taxon>
        <taxon>Aphanizomenonaceae</taxon>
        <taxon>Cuspidothrix</taxon>
    </lineage>
</organism>
<comment type="caution">
    <text evidence="1">The sequence shown here is derived from an EMBL/GenBank/DDBJ whole genome shotgun (WGS) entry which is preliminary data.</text>
</comment>
<evidence type="ECO:0000313" key="2">
    <source>
        <dbReference type="Proteomes" id="UP000239589"/>
    </source>
</evidence>
<dbReference type="AlphaFoldDB" id="A0A2S6CXD5"/>